<evidence type="ECO:0000313" key="2">
    <source>
        <dbReference type="Proteomes" id="UP001060085"/>
    </source>
</evidence>
<organism evidence="1 2">
    <name type="scientific">Catharanthus roseus</name>
    <name type="common">Madagascar periwinkle</name>
    <name type="synonym">Vinca rosea</name>
    <dbReference type="NCBI Taxonomy" id="4058"/>
    <lineage>
        <taxon>Eukaryota</taxon>
        <taxon>Viridiplantae</taxon>
        <taxon>Streptophyta</taxon>
        <taxon>Embryophyta</taxon>
        <taxon>Tracheophyta</taxon>
        <taxon>Spermatophyta</taxon>
        <taxon>Magnoliopsida</taxon>
        <taxon>eudicotyledons</taxon>
        <taxon>Gunneridae</taxon>
        <taxon>Pentapetalae</taxon>
        <taxon>asterids</taxon>
        <taxon>lamiids</taxon>
        <taxon>Gentianales</taxon>
        <taxon>Apocynaceae</taxon>
        <taxon>Rauvolfioideae</taxon>
        <taxon>Vinceae</taxon>
        <taxon>Catharanthinae</taxon>
        <taxon>Catharanthus</taxon>
    </lineage>
</organism>
<keyword evidence="2" id="KW-1185">Reference proteome</keyword>
<reference evidence="2" key="1">
    <citation type="journal article" date="2023" name="Nat. Plants">
        <title>Single-cell RNA sequencing provides a high-resolution roadmap for understanding the multicellular compartmentation of specialized metabolism.</title>
        <authorList>
            <person name="Sun S."/>
            <person name="Shen X."/>
            <person name="Li Y."/>
            <person name="Li Y."/>
            <person name="Wang S."/>
            <person name="Li R."/>
            <person name="Zhang H."/>
            <person name="Shen G."/>
            <person name="Guo B."/>
            <person name="Wei J."/>
            <person name="Xu J."/>
            <person name="St-Pierre B."/>
            <person name="Chen S."/>
            <person name="Sun C."/>
        </authorList>
    </citation>
    <scope>NUCLEOTIDE SEQUENCE [LARGE SCALE GENOMIC DNA]</scope>
</reference>
<name>A0ACC0C5V6_CATRO</name>
<gene>
    <name evidence="1" type="ORF">M9H77_01398</name>
</gene>
<sequence>MLLYCENHSWLRELLILTFIHLNPSDKKAYSCSANIVASEKYPRWKRRHKVSSIIIRVEVEDQSSKLTTGHCSSLKKQAATRRCGRLEATEMASFDAMLLLWGEREKLSEAISMYDHSNICNK</sequence>
<protein>
    <submittedName>
        <fullName evidence="1">Uncharacterized protein</fullName>
    </submittedName>
</protein>
<dbReference type="Proteomes" id="UP001060085">
    <property type="component" value="Linkage Group LG01"/>
</dbReference>
<dbReference type="EMBL" id="CM044701">
    <property type="protein sequence ID" value="KAI5680171.1"/>
    <property type="molecule type" value="Genomic_DNA"/>
</dbReference>
<comment type="caution">
    <text evidence="1">The sequence shown here is derived from an EMBL/GenBank/DDBJ whole genome shotgun (WGS) entry which is preliminary data.</text>
</comment>
<proteinExistence type="predicted"/>
<accession>A0ACC0C5V6</accession>
<evidence type="ECO:0000313" key="1">
    <source>
        <dbReference type="EMBL" id="KAI5680171.1"/>
    </source>
</evidence>